<dbReference type="Proteomes" id="UP000095765">
    <property type="component" value="Unassembled WGS sequence"/>
</dbReference>
<organism evidence="1 2">
    <name type="scientific">Anaerotruncus colihominis</name>
    <dbReference type="NCBI Taxonomy" id="169435"/>
    <lineage>
        <taxon>Bacteria</taxon>
        <taxon>Bacillati</taxon>
        <taxon>Bacillota</taxon>
        <taxon>Clostridia</taxon>
        <taxon>Eubacteriales</taxon>
        <taxon>Oscillospiraceae</taxon>
        <taxon>Anaerotruncus</taxon>
    </lineage>
</organism>
<reference evidence="1 2" key="1">
    <citation type="submission" date="2015-09" db="EMBL/GenBank/DDBJ databases">
        <authorList>
            <consortium name="Pathogen Informatics"/>
        </authorList>
    </citation>
    <scope>NUCLEOTIDE SEQUENCE [LARGE SCALE GENOMIC DNA]</scope>
    <source>
        <strain evidence="1 2">2789STDY5834939</strain>
    </source>
</reference>
<sequence>MYFTASVIATTNKIASNNSTILNTPFRKGVTNRLPFATAPALFYHAPPFFTSRNPH</sequence>
<protein>
    <submittedName>
        <fullName evidence="1">Uncharacterized protein</fullName>
    </submittedName>
</protein>
<proteinExistence type="predicted"/>
<evidence type="ECO:0000313" key="2">
    <source>
        <dbReference type="Proteomes" id="UP000095765"/>
    </source>
</evidence>
<evidence type="ECO:0000313" key="1">
    <source>
        <dbReference type="EMBL" id="CUQ04304.1"/>
    </source>
</evidence>
<dbReference type="AlphaFoldDB" id="A0A174T2K2"/>
<dbReference type="EMBL" id="CZBE01000022">
    <property type="protein sequence ID" value="CUQ04304.1"/>
    <property type="molecule type" value="Genomic_DNA"/>
</dbReference>
<accession>A0A174T2K2</accession>
<gene>
    <name evidence="1" type="ORF">ERS852551_02882</name>
</gene>
<name>A0A174T2K2_9FIRM</name>